<proteinExistence type="predicted"/>
<sequence>NATTEALTNLEQLFGTCQISWFTLFYALNDTQQDLLKRAINSVDHNLLNFVGETTDDNSTSHKIVHICTNILDRKEGNESVEDVEIMEVEVNAGKSSTSTSSAVTRPDKEKSVIEKGKPFYSMSTLEFASDYVSEEIMDKLLNNYKVQKLLNGGSFKTRPLFETTVSCFGVNNSKLSIPTWGKWLFSDISEIMTISESHPIVKNGLEKYINKNDNSDIKFYFVLLKEIYDSYQEQVLYSTKRTVIKNRPPWINRLKQYTLEIDLKL</sequence>
<evidence type="ECO:0000313" key="1">
    <source>
        <dbReference type="EMBL" id="CAG8769914.1"/>
    </source>
</evidence>
<reference evidence="1" key="1">
    <citation type="submission" date="2021-06" db="EMBL/GenBank/DDBJ databases">
        <authorList>
            <person name="Kallberg Y."/>
            <person name="Tangrot J."/>
            <person name="Rosling A."/>
        </authorList>
    </citation>
    <scope>NUCLEOTIDE SEQUENCE</scope>
    <source>
        <strain evidence="1">MA453B</strain>
    </source>
</reference>
<accession>A0A9N9J9E8</accession>
<protein>
    <submittedName>
        <fullName evidence="1">21065_t:CDS:1</fullName>
    </submittedName>
</protein>
<dbReference type="OrthoDB" id="2309412at2759"/>
<comment type="caution">
    <text evidence="1">The sequence shown here is derived from an EMBL/GenBank/DDBJ whole genome shotgun (WGS) entry which is preliminary data.</text>
</comment>
<name>A0A9N9J9E8_9GLOM</name>
<organism evidence="1 2">
    <name type="scientific">Dentiscutata erythropus</name>
    <dbReference type="NCBI Taxonomy" id="1348616"/>
    <lineage>
        <taxon>Eukaryota</taxon>
        <taxon>Fungi</taxon>
        <taxon>Fungi incertae sedis</taxon>
        <taxon>Mucoromycota</taxon>
        <taxon>Glomeromycotina</taxon>
        <taxon>Glomeromycetes</taxon>
        <taxon>Diversisporales</taxon>
        <taxon>Gigasporaceae</taxon>
        <taxon>Dentiscutata</taxon>
    </lineage>
</organism>
<keyword evidence="2" id="KW-1185">Reference proteome</keyword>
<dbReference type="Proteomes" id="UP000789405">
    <property type="component" value="Unassembled WGS sequence"/>
</dbReference>
<feature type="non-terminal residue" evidence="1">
    <location>
        <position position="1"/>
    </location>
</feature>
<evidence type="ECO:0000313" key="2">
    <source>
        <dbReference type="Proteomes" id="UP000789405"/>
    </source>
</evidence>
<dbReference type="AlphaFoldDB" id="A0A9N9J9E8"/>
<gene>
    <name evidence="1" type="ORF">DERYTH_LOCUS18588</name>
</gene>
<dbReference type="EMBL" id="CAJVPY010019037">
    <property type="protein sequence ID" value="CAG8769914.1"/>
    <property type="molecule type" value="Genomic_DNA"/>
</dbReference>